<organism evidence="1 2">
    <name type="scientific">Sphenostylis stenocarpa</name>
    <dbReference type="NCBI Taxonomy" id="92480"/>
    <lineage>
        <taxon>Eukaryota</taxon>
        <taxon>Viridiplantae</taxon>
        <taxon>Streptophyta</taxon>
        <taxon>Embryophyta</taxon>
        <taxon>Tracheophyta</taxon>
        <taxon>Spermatophyta</taxon>
        <taxon>Magnoliopsida</taxon>
        <taxon>eudicotyledons</taxon>
        <taxon>Gunneridae</taxon>
        <taxon>Pentapetalae</taxon>
        <taxon>rosids</taxon>
        <taxon>fabids</taxon>
        <taxon>Fabales</taxon>
        <taxon>Fabaceae</taxon>
        <taxon>Papilionoideae</taxon>
        <taxon>50 kb inversion clade</taxon>
        <taxon>NPAAA clade</taxon>
        <taxon>indigoferoid/millettioid clade</taxon>
        <taxon>Phaseoleae</taxon>
        <taxon>Sphenostylis</taxon>
    </lineage>
</organism>
<gene>
    <name evidence="1" type="ORF">AYBTSS11_LOCUS9329</name>
</gene>
<accession>A0AA86S9A5</accession>
<protein>
    <submittedName>
        <fullName evidence="1">Uncharacterized protein</fullName>
    </submittedName>
</protein>
<evidence type="ECO:0000313" key="1">
    <source>
        <dbReference type="EMBL" id="CAJ1939770.1"/>
    </source>
</evidence>
<evidence type="ECO:0000313" key="2">
    <source>
        <dbReference type="Proteomes" id="UP001189624"/>
    </source>
</evidence>
<dbReference type="Proteomes" id="UP001189624">
    <property type="component" value="Chromosome 3"/>
</dbReference>
<dbReference type="EMBL" id="OY731400">
    <property type="protein sequence ID" value="CAJ1939770.1"/>
    <property type="molecule type" value="Genomic_DNA"/>
</dbReference>
<keyword evidence="2" id="KW-1185">Reference proteome</keyword>
<sequence>MLLSYGRKSETGRNVLASNDAEKQASVSMLLAEYVFCGVKKCWQLVVCDAPSTVCELGKRIIMEISGKKVFRKLTHKEASASFFSFGFSHHSHLFEVFTSLMPTTGPSDGCFGDGDYALQCFQMPDTKFSVLIVWGKGGLPGFIQ</sequence>
<reference evidence="1" key="1">
    <citation type="submission" date="2023-10" db="EMBL/GenBank/DDBJ databases">
        <authorList>
            <person name="Domelevo Entfellner J.-B."/>
        </authorList>
    </citation>
    <scope>NUCLEOTIDE SEQUENCE</scope>
</reference>
<dbReference type="Gramene" id="rna-AYBTSS11_LOCUS9329">
    <property type="protein sequence ID" value="CAJ1939770.1"/>
    <property type="gene ID" value="gene-AYBTSS11_LOCUS9329"/>
</dbReference>
<name>A0AA86S9A5_9FABA</name>
<dbReference type="AlphaFoldDB" id="A0AA86S9A5"/>
<proteinExistence type="predicted"/>